<organism evidence="3 4">
    <name type="scientific">Actinophytocola gossypii</name>
    <dbReference type="NCBI Taxonomy" id="2812003"/>
    <lineage>
        <taxon>Bacteria</taxon>
        <taxon>Bacillati</taxon>
        <taxon>Actinomycetota</taxon>
        <taxon>Actinomycetes</taxon>
        <taxon>Pseudonocardiales</taxon>
        <taxon>Pseudonocardiaceae</taxon>
    </lineage>
</organism>
<evidence type="ECO:0000313" key="4">
    <source>
        <dbReference type="Proteomes" id="UP001156441"/>
    </source>
</evidence>
<dbReference type="Gene3D" id="3.40.50.720">
    <property type="entry name" value="NAD(P)-binding Rossmann-like Domain"/>
    <property type="match status" value="1"/>
</dbReference>
<sequence length="303" mass="32151">MRIALAGLATSHPFTDAGTLAGHAELVAWEDDPERRARFQAEHPTARFTRDLTELLATEPDGVVLTVPTPGLADALALVLAADLPCLVNKPAAATPEQLRRIDGVAAVAPHRVMSTSVLRFAPAFRDWSVDRDDVLAVRATVRHDVSLWASGYNPWQDDPAAGGGTLVTMGIHGLELLVSLLGPEVRLAGVTTALRQHTGLRSEDTAVLALSWDDGVPGTVEVIGATDVESYTVAVHTRAGVATTVIEPGPDPVEGLGYRATIEAFLDLVRTGTSPVPWTQTRAILDVLTAARDSTAPLAHRR</sequence>
<dbReference type="InterPro" id="IPR050463">
    <property type="entry name" value="Gfo/Idh/MocA_oxidrdct_glycsds"/>
</dbReference>
<dbReference type="PANTHER" id="PTHR43818">
    <property type="entry name" value="BCDNA.GH03377"/>
    <property type="match status" value="1"/>
</dbReference>
<dbReference type="SUPFAM" id="SSF51735">
    <property type="entry name" value="NAD(P)-binding Rossmann-fold domains"/>
    <property type="match status" value="1"/>
</dbReference>
<keyword evidence="4" id="KW-1185">Reference proteome</keyword>
<reference evidence="3 4" key="1">
    <citation type="submission" date="2021-02" db="EMBL/GenBank/DDBJ databases">
        <title>Actinophytocola xerophila sp. nov., isolated from soil of cotton cropping field.</title>
        <authorList>
            <person name="Huang R."/>
            <person name="Chen X."/>
            <person name="Ge X."/>
            <person name="Liu W."/>
        </authorList>
    </citation>
    <scope>NUCLEOTIDE SEQUENCE [LARGE SCALE GENOMIC DNA]</scope>
    <source>
        <strain evidence="3 4">S1-96</strain>
    </source>
</reference>
<evidence type="ECO:0000313" key="3">
    <source>
        <dbReference type="EMBL" id="MCT2583110.1"/>
    </source>
</evidence>
<keyword evidence="1" id="KW-0560">Oxidoreductase</keyword>
<name>A0ABT2J5G6_9PSEU</name>
<dbReference type="Proteomes" id="UP001156441">
    <property type="component" value="Unassembled WGS sequence"/>
</dbReference>
<evidence type="ECO:0000256" key="1">
    <source>
        <dbReference type="ARBA" id="ARBA00023002"/>
    </source>
</evidence>
<dbReference type="SUPFAM" id="SSF55347">
    <property type="entry name" value="Glyceraldehyde-3-phosphate dehydrogenase-like, C-terminal domain"/>
    <property type="match status" value="1"/>
</dbReference>
<dbReference type="InterPro" id="IPR055170">
    <property type="entry name" value="GFO_IDH_MocA-like_dom"/>
</dbReference>
<dbReference type="RefSeq" id="WP_260190480.1">
    <property type="nucleotide sequence ID" value="NZ_JAFFZE010000009.1"/>
</dbReference>
<protein>
    <submittedName>
        <fullName evidence="3">Gfo/Idh/MocA family oxidoreductase</fullName>
    </submittedName>
</protein>
<gene>
    <name evidence="3" type="ORF">JT362_08275</name>
</gene>
<feature type="domain" description="GFO/IDH/MocA-like oxidoreductase" evidence="2">
    <location>
        <begin position="134"/>
        <end position="239"/>
    </location>
</feature>
<dbReference type="InterPro" id="IPR036291">
    <property type="entry name" value="NAD(P)-bd_dom_sf"/>
</dbReference>
<dbReference type="PANTHER" id="PTHR43818:SF11">
    <property type="entry name" value="BCDNA.GH03377"/>
    <property type="match status" value="1"/>
</dbReference>
<dbReference type="Gene3D" id="3.30.360.10">
    <property type="entry name" value="Dihydrodipicolinate Reductase, domain 2"/>
    <property type="match status" value="1"/>
</dbReference>
<comment type="caution">
    <text evidence="3">The sequence shown here is derived from an EMBL/GenBank/DDBJ whole genome shotgun (WGS) entry which is preliminary data.</text>
</comment>
<evidence type="ECO:0000259" key="2">
    <source>
        <dbReference type="Pfam" id="PF22725"/>
    </source>
</evidence>
<dbReference type="Pfam" id="PF22725">
    <property type="entry name" value="GFO_IDH_MocA_C3"/>
    <property type="match status" value="1"/>
</dbReference>
<proteinExistence type="predicted"/>
<dbReference type="EMBL" id="JAFFZE010000009">
    <property type="protein sequence ID" value="MCT2583110.1"/>
    <property type="molecule type" value="Genomic_DNA"/>
</dbReference>
<accession>A0ABT2J5G6</accession>